<name>A0A1M5STG7_9BRAD</name>
<dbReference type="AlphaFoldDB" id="A0A1M5STG7"/>
<dbReference type="Proteomes" id="UP000190675">
    <property type="component" value="Chromosome I"/>
</dbReference>
<sequence>METQPQETLLDQVSRRKHRWLKRVMSDPKVTPAEKCLAYIIMDRLNCVTLDAWPGQRLMAQELGKTVKTVHRVTLKFETRNYARVARGTQGSCRYAPIFLPEDDDKAVPAPRQNCPSRPDKNVDESYLEILPNKSSPILASEVGKSPVGFSSNFKPRQRGLYEAEIAKMLGNEGFGVLQRLSELDDNIVVRLCRAYADGRLGRNELIAARLAAEQMLKRRRRI</sequence>
<reference evidence="1 2" key="1">
    <citation type="submission" date="2016-11" db="EMBL/GenBank/DDBJ databases">
        <authorList>
            <person name="Jaros S."/>
            <person name="Januszkiewicz K."/>
            <person name="Wedrychowicz H."/>
        </authorList>
    </citation>
    <scope>NUCLEOTIDE SEQUENCE [LARGE SCALE GENOMIC DNA]</scope>
    <source>
        <strain evidence="1 2">GAS242</strain>
    </source>
</reference>
<accession>A0A1M5STG7</accession>
<proteinExistence type="predicted"/>
<evidence type="ECO:0000313" key="2">
    <source>
        <dbReference type="Proteomes" id="UP000190675"/>
    </source>
</evidence>
<evidence type="ECO:0000313" key="1">
    <source>
        <dbReference type="EMBL" id="SHH41839.1"/>
    </source>
</evidence>
<organism evidence="1 2">
    <name type="scientific">Bradyrhizobium erythrophlei</name>
    <dbReference type="NCBI Taxonomy" id="1437360"/>
    <lineage>
        <taxon>Bacteria</taxon>
        <taxon>Pseudomonadati</taxon>
        <taxon>Pseudomonadota</taxon>
        <taxon>Alphaproteobacteria</taxon>
        <taxon>Hyphomicrobiales</taxon>
        <taxon>Nitrobacteraceae</taxon>
        <taxon>Bradyrhizobium</taxon>
    </lineage>
</organism>
<protein>
    <recommendedName>
        <fullName evidence="3">Helix-turn-helix domain-containing protein</fullName>
    </recommendedName>
</protein>
<gene>
    <name evidence="1" type="ORF">SAMN05444169_7362</name>
</gene>
<dbReference type="EMBL" id="LT670818">
    <property type="protein sequence ID" value="SHH41839.1"/>
    <property type="molecule type" value="Genomic_DNA"/>
</dbReference>
<evidence type="ECO:0008006" key="3">
    <source>
        <dbReference type="Google" id="ProtNLM"/>
    </source>
</evidence>